<feature type="domain" description="UDENN" evidence="1">
    <location>
        <begin position="62"/>
        <end position="674"/>
    </location>
</feature>
<dbReference type="PANTHER" id="PTHR15288">
    <property type="entry name" value="DENN DOMAIN-CONTAINING PROTEIN 2"/>
    <property type="match status" value="1"/>
</dbReference>
<proteinExistence type="predicted"/>
<dbReference type="Proteomes" id="UP001146793">
    <property type="component" value="Unassembled WGS sequence"/>
</dbReference>
<accession>A0AAV7ZAV7</accession>
<sequence length="674" mass="80253">MKKLQRTEIQSKNSILEEKLNSEQNNSQPNKRTQIWLEKKTRIDFKLLETNKIFENFYILGVDPKDVDKQFKKTQHLKPRILYQFVANNEELNNTDLSDFCFPSGAIRVKYMRRSGEICITTKKNEDHVFLLNSQIQPYYCFCVYFETPVEKDRPLLYQINNKNNLFVAPICVCIVTKYPNYQILDLVYSILKIEYCCHCKKQQKNKKKNLQRNKRRRNKQKSLSHINELKWNNPNCFLCNEHLSTSDLIPDNVVGKSLSEQDLSLSFSKTRSIQNKSKNKSKDLETKTKPCNPNSNITVYPKTKNYLKRIYNYNFHGYKKKKIYFQSYPGLKPISFNLKNYLEKINAVNNNSKSNFFHALYGLDIFLNIPMASLKLLLKYTLLERNIIFISESKKRRSKACLALVSLIQPFQIQCIYAPILPEKMVQLLIESPVPFIFGVKSSNFSPTVGPRNEILIYNLDTNKIVIKSGEKCQIAKKLKLIKFQQYENLIHKLLYSLWQCEIDIDKNNMKHLDYFTKRWYQSEKNKNAIQNIGVVEKKQNIFDPKKILKRKFNLMNNSKIISKGQTKKQLKKDKYFTDLQIPFEINRQSPISKRKIKIINKILDLFQNYFKTYFINYQKFMFLYKKGKKQVWKFNKNLWLASYKKKKEKMFFQEFSNTQMFDVFIENLLDNY</sequence>
<comment type="caution">
    <text evidence="2">The sequence shown here is derived from an EMBL/GenBank/DDBJ whole genome shotgun (WGS) entry which is preliminary data.</text>
</comment>
<dbReference type="SMART" id="SM00799">
    <property type="entry name" value="DENN"/>
    <property type="match status" value="1"/>
</dbReference>
<dbReference type="InterPro" id="IPR043153">
    <property type="entry name" value="DENN_C"/>
</dbReference>
<dbReference type="Pfam" id="PF02141">
    <property type="entry name" value="DENN"/>
    <property type="match status" value="1"/>
</dbReference>
<dbReference type="EMBL" id="JANTQA010000033">
    <property type="protein sequence ID" value="KAJ3438101.1"/>
    <property type="molecule type" value="Genomic_DNA"/>
</dbReference>
<dbReference type="InterPro" id="IPR037516">
    <property type="entry name" value="Tripartite_DENN"/>
</dbReference>
<name>A0AAV7ZAV7_9EUKA</name>
<evidence type="ECO:0000313" key="2">
    <source>
        <dbReference type="EMBL" id="KAJ3438101.1"/>
    </source>
</evidence>
<dbReference type="InterPro" id="IPR051942">
    <property type="entry name" value="DENN_domain_containing_2"/>
</dbReference>
<organism evidence="2 3">
    <name type="scientific">Anaeramoeba flamelloides</name>
    <dbReference type="NCBI Taxonomy" id="1746091"/>
    <lineage>
        <taxon>Eukaryota</taxon>
        <taxon>Metamonada</taxon>
        <taxon>Anaeramoebidae</taxon>
        <taxon>Anaeramoeba</taxon>
    </lineage>
</organism>
<dbReference type="PROSITE" id="PS50211">
    <property type="entry name" value="DENN"/>
    <property type="match status" value="1"/>
</dbReference>
<protein>
    <submittedName>
        <fullName evidence="2">Suppression of tumorigenicity 5 st5</fullName>
    </submittedName>
</protein>
<dbReference type="AlphaFoldDB" id="A0AAV7ZAV7"/>
<dbReference type="InterPro" id="IPR001194">
    <property type="entry name" value="cDENN_dom"/>
</dbReference>
<evidence type="ECO:0000259" key="1">
    <source>
        <dbReference type="PROSITE" id="PS50211"/>
    </source>
</evidence>
<dbReference type="Gene3D" id="3.40.50.11500">
    <property type="match status" value="1"/>
</dbReference>
<dbReference type="PANTHER" id="PTHR15288:SF0">
    <property type="entry name" value="UDENN DOMAIN-CONTAINING PROTEIN"/>
    <property type="match status" value="1"/>
</dbReference>
<gene>
    <name evidence="2" type="ORF">M0812_17280</name>
</gene>
<evidence type="ECO:0000313" key="3">
    <source>
        <dbReference type="Proteomes" id="UP001146793"/>
    </source>
</evidence>
<reference evidence="2" key="1">
    <citation type="submission" date="2022-08" db="EMBL/GenBank/DDBJ databases">
        <title>Novel sulphate-reducing endosymbionts in the free-living metamonad Anaeramoeba.</title>
        <authorList>
            <person name="Jerlstrom-Hultqvist J."/>
            <person name="Cepicka I."/>
            <person name="Gallot-Lavallee L."/>
            <person name="Salas-Leiva D."/>
            <person name="Curtis B.A."/>
            <person name="Zahonova K."/>
            <person name="Pipaliya S."/>
            <person name="Dacks J."/>
            <person name="Roger A.J."/>
        </authorList>
    </citation>
    <scope>NUCLEOTIDE SEQUENCE</scope>
    <source>
        <strain evidence="2">Busselton2</strain>
    </source>
</reference>